<dbReference type="InterPro" id="IPR002197">
    <property type="entry name" value="HTH_Fis"/>
</dbReference>
<dbReference type="OrthoDB" id="9788090at2"/>
<sequence length="188" mass="20596">MQVNSTLSDSTLVRTNCVLIVDDNDLLRERLAEALRERGFQTHTAGSYDDAMALMPVARPAMAVIDLKMPGRSGIDLVRDLQRTSPETRAIVVTGFGSIANAVDAMHAGAVNYVTKPADADEILAAFQKHEDGEEPSPVDYSPQTLAEAEWEHIQQVLSDSGGNISQAARLLGIERRTLQRKLKKMRP</sequence>
<dbReference type="Gene3D" id="1.10.10.60">
    <property type="entry name" value="Homeodomain-like"/>
    <property type="match status" value="1"/>
</dbReference>
<keyword evidence="1 2" id="KW-0597">Phosphoprotein</keyword>
<dbReference type="Pfam" id="PF02954">
    <property type="entry name" value="HTH_8"/>
    <property type="match status" value="1"/>
</dbReference>
<dbReference type="InterPro" id="IPR050595">
    <property type="entry name" value="Bact_response_regulator"/>
</dbReference>
<dbReference type="SMART" id="SM00448">
    <property type="entry name" value="REC"/>
    <property type="match status" value="1"/>
</dbReference>
<dbReference type="InterPro" id="IPR001789">
    <property type="entry name" value="Sig_transdc_resp-reg_receiver"/>
</dbReference>
<dbReference type="EMBL" id="CP036268">
    <property type="protein sequence ID" value="QDT38233.1"/>
    <property type="molecule type" value="Genomic_DNA"/>
</dbReference>
<evidence type="ECO:0000313" key="5">
    <source>
        <dbReference type="Proteomes" id="UP000317318"/>
    </source>
</evidence>
<evidence type="ECO:0000256" key="1">
    <source>
        <dbReference type="ARBA" id="ARBA00022553"/>
    </source>
</evidence>
<accession>A0A517R309</accession>
<dbReference type="Gene3D" id="3.40.50.2300">
    <property type="match status" value="1"/>
</dbReference>
<protein>
    <submittedName>
        <fullName evidence="4">Photosynthetic apparatus regulatory protein RegA</fullName>
    </submittedName>
</protein>
<dbReference type="InterPro" id="IPR009057">
    <property type="entry name" value="Homeodomain-like_sf"/>
</dbReference>
<dbReference type="GO" id="GO:0043565">
    <property type="term" value="F:sequence-specific DNA binding"/>
    <property type="evidence" value="ECO:0007669"/>
    <property type="project" value="InterPro"/>
</dbReference>
<dbReference type="GO" id="GO:0000160">
    <property type="term" value="P:phosphorelay signal transduction system"/>
    <property type="evidence" value="ECO:0007669"/>
    <property type="project" value="InterPro"/>
</dbReference>
<evidence type="ECO:0000313" key="4">
    <source>
        <dbReference type="EMBL" id="QDT38233.1"/>
    </source>
</evidence>
<dbReference type="AlphaFoldDB" id="A0A517R309"/>
<dbReference type="Pfam" id="PF00072">
    <property type="entry name" value="Response_reg"/>
    <property type="match status" value="1"/>
</dbReference>
<organism evidence="4 5">
    <name type="scientific">Stratiformator vulcanicus</name>
    <dbReference type="NCBI Taxonomy" id="2527980"/>
    <lineage>
        <taxon>Bacteria</taxon>
        <taxon>Pseudomonadati</taxon>
        <taxon>Planctomycetota</taxon>
        <taxon>Planctomycetia</taxon>
        <taxon>Planctomycetales</taxon>
        <taxon>Planctomycetaceae</taxon>
        <taxon>Stratiformator</taxon>
    </lineage>
</organism>
<dbReference type="Proteomes" id="UP000317318">
    <property type="component" value="Chromosome"/>
</dbReference>
<dbReference type="PANTHER" id="PTHR44591">
    <property type="entry name" value="STRESS RESPONSE REGULATOR PROTEIN 1"/>
    <property type="match status" value="1"/>
</dbReference>
<name>A0A517R309_9PLAN</name>
<dbReference type="SUPFAM" id="SSF52172">
    <property type="entry name" value="CheY-like"/>
    <property type="match status" value="1"/>
</dbReference>
<dbReference type="KEGG" id="svp:Pan189_26230"/>
<evidence type="ECO:0000259" key="3">
    <source>
        <dbReference type="PROSITE" id="PS50110"/>
    </source>
</evidence>
<feature type="modified residue" description="4-aspartylphosphate" evidence="2">
    <location>
        <position position="66"/>
    </location>
</feature>
<evidence type="ECO:0000256" key="2">
    <source>
        <dbReference type="PROSITE-ProRule" id="PRU00169"/>
    </source>
</evidence>
<dbReference type="SUPFAM" id="SSF46689">
    <property type="entry name" value="Homeodomain-like"/>
    <property type="match status" value="1"/>
</dbReference>
<proteinExistence type="predicted"/>
<reference evidence="4 5" key="1">
    <citation type="submission" date="2019-02" db="EMBL/GenBank/DDBJ databases">
        <title>Deep-cultivation of Planctomycetes and their phenomic and genomic characterization uncovers novel biology.</title>
        <authorList>
            <person name="Wiegand S."/>
            <person name="Jogler M."/>
            <person name="Boedeker C."/>
            <person name="Pinto D."/>
            <person name="Vollmers J."/>
            <person name="Rivas-Marin E."/>
            <person name="Kohn T."/>
            <person name="Peeters S.H."/>
            <person name="Heuer A."/>
            <person name="Rast P."/>
            <person name="Oberbeckmann S."/>
            <person name="Bunk B."/>
            <person name="Jeske O."/>
            <person name="Meyerdierks A."/>
            <person name="Storesund J.E."/>
            <person name="Kallscheuer N."/>
            <person name="Luecker S."/>
            <person name="Lage O.M."/>
            <person name="Pohl T."/>
            <person name="Merkel B.J."/>
            <person name="Hornburger P."/>
            <person name="Mueller R.-W."/>
            <person name="Bruemmer F."/>
            <person name="Labrenz M."/>
            <person name="Spormann A.M."/>
            <person name="Op den Camp H."/>
            <person name="Overmann J."/>
            <person name="Amann R."/>
            <person name="Jetten M.S.M."/>
            <person name="Mascher T."/>
            <person name="Medema M.H."/>
            <person name="Devos D.P."/>
            <person name="Kaster A.-K."/>
            <person name="Ovreas L."/>
            <person name="Rohde M."/>
            <person name="Galperin M.Y."/>
            <person name="Jogler C."/>
        </authorList>
    </citation>
    <scope>NUCLEOTIDE SEQUENCE [LARGE SCALE GENOMIC DNA]</scope>
    <source>
        <strain evidence="4 5">Pan189</strain>
    </source>
</reference>
<gene>
    <name evidence="4" type="primary">regA</name>
    <name evidence="4" type="ORF">Pan189_26230</name>
</gene>
<dbReference type="InterPro" id="IPR011006">
    <property type="entry name" value="CheY-like_superfamily"/>
</dbReference>
<dbReference type="PANTHER" id="PTHR44591:SF3">
    <property type="entry name" value="RESPONSE REGULATORY DOMAIN-CONTAINING PROTEIN"/>
    <property type="match status" value="1"/>
</dbReference>
<feature type="domain" description="Response regulatory" evidence="3">
    <location>
        <begin position="17"/>
        <end position="131"/>
    </location>
</feature>
<keyword evidence="5" id="KW-1185">Reference proteome</keyword>
<dbReference type="PRINTS" id="PR01590">
    <property type="entry name" value="HTHFIS"/>
</dbReference>
<dbReference type="PROSITE" id="PS50110">
    <property type="entry name" value="RESPONSE_REGULATORY"/>
    <property type="match status" value="1"/>
</dbReference>